<feature type="transmembrane region" description="Helical" evidence="7">
    <location>
        <begin position="109"/>
        <end position="129"/>
    </location>
</feature>
<evidence type="ECO:0000256" key="6">
    <source>
        <dbReference type="ARBA" id="ARBA00023136"/>
    </source>
</evidence>
<feature type="transmembrane region" description="Helical" evidence="7">
    <location>
        <begin position="276"/>
        <end position="292"/>
    </location>
</feature>
<feature type="transmembrane region" description="Helical" evidence="7">
    <location>
        <begin position="36"/>
        <end position="61"/>
    </location>
</feature>
<proteinExistence type="inferred from homology"/>
<comment type="subcellular location">
    <subcellularLocation>
        <location evidence="1">Cell membrane</location>
        <topology evidence="1">Multi-pass membrane protein</topology>
    </subcellularLocation>
    <subcellularLocation>
        <location evidence="7">Membrane</location>
        <topology evidence="7">Multi-pass membrane protein</topology>
    </subcellularLocation>
</comment>
<gene>
    <name evidence="8" type="ORF">BRAFLDRAFT_104883</name>
</gene>
<reference evidence="8" key="1">
    <citation type="journal article" date="2008" name="Nature">
        <title>The amphioxus genome and the evolution of the chordate karyotype.</title>
        <authorList>
            <consortium name="US DOE Joint Genome Institute (JGI-PGF)"/>
            <person name="Putnam N.H."/>
            <person name="Butts T."/>
            <person name="Ferrier D.E.K."/>
            <person name="Furlong R.F."/>
            <person name="Hellsten U."/>
            <person name="Kawashima T."/>
            <person name="Robinson-Rechavi M."/>
            <person name="Shoguchi E."/>
            <person name="Terry A."/>
            <person name="Yu J.-K."/>
            <person name="Benito-Gutierrez E.L."/>
            <person name="Dubchak I."/>
            <person name="Garcia-Fernandez J."/>
            <person name="Gibson-Brown J.J."/>
            <person name="Grigoriev I.V."/>
            <person name="Horton A.C."/>
            <person name="de Jong P.J."/>
            <person name="Jurka J."/>
            <person name="Kapitonov V.V."/>
            <person name="Kohara Y."/>
            <person name="Kuroki Y."/>
            <person name="Lindquist E."/>
            <person name="Lucas S."/>
            <person name="Osoegawa K."/>
            <person name="Pennacchio L.A."/>
            <person name="Salamov A.A."/>
            <person name="Satou Y."/>
            <person name="Sauka-Spengler T."/>
            <person name="Schmutz J."/>
            <person name="Shin-I T."/>
            <person name="Toyoda A."/>
            <person name="Bronner-Fraser M."/>
            <person name="Fujiyama A."/>
            <person name="Holland L.Z."/>
            <person name="Holland P.W.H."/>
            <person name="Satoh N."/>
            <person name="Rokhsar D.S."/>
        </authorList>
    </citation>
    <scope>NUCLEOTIDE SEQUENCE [LARGE SCALE GENOMIC DNA]</scope>
    <source>
        <strain evidence="8">S238N-H82</strain>
        <tissue evidence="8">Testes</tissue>
    </source>
</reference>
<organism>
    <name type="scientific">Branchiostoma floridae</name>
    <name type="common">Florida lancelet</name>
    <name type="synonym">Amphioxus</name>
    <dbReference type="NCBI Taxonomy" id="7739"/>
    <lineage>
        <taxon>Eukaryota</taxon>
        <taxon>Metazoa</taxon>
        <taxon>Chordata</taxon>
        <taxon>Cephalochordata</taxon>
        <taxon>Leptocardii</taxon>
        <taxon>Amphioxiformes</taxon>
        <taxon>Branchiostomatidae</taxon>
        <taxon>Branchiostoma</taxon>
    </lineage>
</organism>
<feature type="transmembrane region" description="Helical" evidence="7">
    <location>
        <begin position="331"/>
        <end position="351"/>
    </location>
</feature>
<feature type="transmembrane region" description="Helical" evidence="7">
    <location>
        <begin position="208"/>
        <end position="226"/>
    </location>
</feature>
<dbReference type="PANTHER" id="PTHR16024:SF28">
    <property type="entry name" value="XK-RELATED PROTEIN"/>
    <property type="match status" value="1"/>
</dbReference>
<evidence type="ECO:0000256" key="2">
    <source>
        <dbReference type="ARBA" id="ARBA00008789"/>
    </source>
</evidence>
<evidence type="ECO:0000256" key="7">
    <source>
        <dbReference type="RuleBase" id="RU910716"/>
    </source>
</evidence>
<feature type="transmembrane region" description="Helical" evidence="7">
    <location>
        <begin position="246"/>
        <end position="264"/>
    </location>
</feature>
<feature type="transmembrane region" description="Helical" evidence="7">
    <location>
        <begin position="298"/>
        <end position="319"/>
    </location>
</feature>
<evidence type="ECO:0000256" key="4">
    <source>
        <dbReference type="ARBA" id="ARBA00022692"/>
    </source>
</evidence>
<sequence length="364" mass="40750">MAETENQPLLAPDRPSSTHCLLDCLKTIWNFKVVRILRLFVFPLGLYLFDVITDLILAVQYHNSKDSTWFVLTLVFVLGPLLIINLFFLKVSVNDRENENRASLIIKSLLVVMQLGALAAYFNIFHLLLRDMDVELIERVEKGLPVAHLVEAMLESIPQLCLQLYIVISTGEQVSVLKVITMVASLLAAVKAVVTAWYFNSINKADRAFSCGFVTRLILLTLWKVVELSTRVLAVGLFASAFKPWIALPIGVHWLIMTVTLICIDENCRTCPGMMFAPLFMAVDTFSTIFSTSHKLTFWLNTVLTLLGNITMVTVWYTLKTGQDWYDVPALVGEVVGSVVSAGLGLIEMVFLGKIEFPFSSCCK</sequence>
<evidence type="ECO:0000256" key="1">
    <source>
        <dbReference type="ARBA" id="ARBA00004651"/>
    </source>
</evidence>
<protein>
    <recommendedName>
        <fullName evidence="7">XK-related protein</fullName>
    </recommendedName>
</protein>
<keyword evidence="5 7" id="KW-1133">Transmembrane helix</keyword>
<dbReference type="InterPro" id="IPR018629">
    <property type="entry name" value="XK-rel"/>
</dbReference>
<accession>C3XUK9</accession>
<feature type="transmembrane region" description="Helical" evidence="7">
    <location>
        <begin position="179"/>
        <end position="199"/>
    </location>
</feature>
<dbReference type="AlphaFoldDB" id="C3XUK9"/>
<dbReference type="GO" id="GO:0005886">
    <property type="term" value="C:plasma membrane"/>
    <property type="evidence" value="ECO:0007669"/>
    <property type="project" value="UniProtKB-SubCell"/>
</dbReference>
<evidence type="ECO:0000256" key="5">
    <source>
        <dbReference type="ARBA" id="ARBA00022989"/>
    </source>
</evidence>
<name>C3XUK9_BRAFL</name>
<dbReference type="InterPro" id="IPR050895">
    <property type="entry name" value="XK-related_scramblase"/>
</dbReference>
<keyword evidence="3" id="KW-1003">Cell membrane</keyword>
<dbReference type="InParanoid" id="C3XUK9"/>
<dbReference type="Pfam" id="PF09815">
    <property type="entry name" value="XK-related"/>
    <property type="match status" value="1"/>
</dbReference>
<keyword evidence="4 7" id="KW-0812">Transmembrane</keyword>
<evidence type="ECO:0000256" key="3">
    <source>
        <dbReference type="ARBA" id="ARBA00022475"/>
    </source>
</evidence>
<dbReference type="EMBL" id="GG666465">
    <property type="protein sequence ID" value="EEN68291.1"/>
    <property type="molecule type" value="Genomic_DNA"/>
</dbReference>
<comment type="similarity">
    <text evidence="2 7">Belongs to the XK family.</text>
</comment>
<keyword evidence="6 7" id="KW-0472">Membrane</keyword>
<dbReference type="PANTHER" id="PTHR16024">
    <property type="entry name" value="XK-RELATED PROTEIN"/>
    <property type="match status" value="1"/>
</dbReference>
<feature type="transmembrane region" description="Helical" evidence="7">
    <location>
        <begin position="67"/>
        <end position="88"/>
    </location>
</feature>
<evidence type="ECO:0000313" key="8">
    <source>
        <dbReference type="EMBL" id="EEN68291.1"/>
    </source>
</evidence>